<dbReference type="EnsemblPlants" id="TraesCS3D02G431500.1">
    <property type="protein sequence ID" value="TraesCS3D02G431500.1"/>
    <property type="gene ID" value="TraesCS3D02G431500"/>
</dbReference>
<dbReference type="CDD" id="cd01837">
    <property type="entry name" value="SGNH_plant_lipase_like"/>
    <property type="match status" value="1"/>
</dbReference>
<dbReference type="Gramene" id="TraesWEE_scaffold_069594_01G000300.1">
    <property type="protein sequence ID" value="TraesWEE_scaffold_069594_01G000300.1"/>
    <property type="gene ID" value="TraesWEE_scaffold_069594_01G000300"/>
</dbReference>
<dbReference type="Gramene" id="TraesCLE_scaffold_054484_01G000200.1">
    <property type="protein sequence ID" value="TraesCLE_scaffold_054484_01G000200.1"/>
    <property type="gene ID" value="TraesCLE_scaffold_054484_01G000200"/>
</dbReference>
<dbReference type="PaxDb" id="4565-Traes_7DS_02432FAF3.1"/>
<dbReference type="PANTHER" id="PTHR45642">
    <property type="entry name" value="GDSL ESTERASE/LIPASE EXL3"/>
    <property type="match status" value="1"/>
</dbReference>
<dbReference type="Gramene" id="TraesROB_scaffold_069037_01G000300.1">
    <property type="protein sequence ID" value="TraesROB_scaffold_069037_01G000300.1"/>
    <property type="gene ID" value="TraesROB_scaffold_069037_01G000300"/>
</dbReference>
<dbReference type="InterPro" id="IPR001087">
    <property type="entry name" value="GDSL"/>
</dbReference>
<reference evidence="3" key="2">
    <citation type="submission" date="2018-10" db="UniProtKB">
        <authorList>
            <consortium name="EnsemblPlants"/>
        </authorList>
    </citation>
    <scope>IDENTIFICATION</scope>
</reference>
<evidence type="ECO:0008006" key="5">
    <source>
        <dbReference type="Google" id="ProtNLM"/>
    </source>
</evidence>
<feature type="chain" id="PRO_5043174623" description="GDSL esterase/lipase APG" evidence="2">
    <location>
        <begin position="30"/>
        <end position="395"/>
    </location>
</feature>
<dbReference type="Gene3D" id="3.40.50.1110">
    <property type="entry name" value="SGNH hydrolase"/>
    <property type="match status" value="1"/>
</dbReference>
<proteinExistence type="inferred from homology"/>
<dbReference type="AlphaFoldDB" id="A0A3B6GZR6"/>
<organism evidence="3">
    <name type="scientific">Triticum aestivum</name>
    <name type="common">Wheat</name>
    <dbReference type="NCBI Taxonomy" id="4565"/>
    <lineage>
        <taxon>Eukaryota</taxon>
        <taxon>Viridiplantae</taxon>
        <taxon>Streptophyta</taxon>
        <taxon>Embryophyta</taxon>
        <taxon>Tracheophyta</taxon>
        <taxon>Spermatophyta</taxon>
        <taxon>Magnoliopsida</taxon>
        <taxon>Liliopsida</taxon>
        <taxon>Poales</taxon>
        <taxon>Poaceae</taxon>
        <taxon>BOP clade</taxon>
        <taxon>Pooideae</taxon>
        <taxon>Triticodae</taxon>
        <taxon>Triticeae</taxon>
        <taxon>Triticinae</taxon>
        <taxon>Triticum</taxon>
    </lineage>
</organism>
<dbReference type="InterPro" id="IPR036514">
    <property type="entry name" value="SGNH_hydro_sf"/>
</dbReference>
<sequence length="395" mass="42658">MSSYKSSPAMQRRLVLVALPLLLSCGVRGQVVPAVISFGDSTIDVGNNNYLPGAVFKANYAPYGENFRRHRATGRFSDGKIVTDITAETLGFEGYAPPYLSPLASGKNLLTGANFGSAASSYSDDTAAMYDAITLSQQLKYYKEYRSKLAAVAGRRQARTILAEALYVVSTGTGDFIQNYYHNASLSARYDVDRYCDLLVGIFSGFASVSTPTHRHRQPHLASPAHHICTLCDLVVGLDILQELYRLGARRIGVTTMPPLGCLPATIRLYGKGRSGGGCLPRLNRDAETFNRKLNATVGALLRRHAGLKVAVFDIYTPLRDLSERPAAQGFAEARRTCCRTGKAGTRVYLCDPATAAGMCRNASSYVYFDGVHPSEAANLVVAESLVSAGIDLLT</sequence>
<dbReference type="InterPro" id="IPR035669">
    <property type="entry name" value="SGNH_plant_lipase-like"/>
</dbReference>
<name>A0A3B6GZR6_WHEAT</name>
<evidence type="ECO:0000256" key="2">
    <source>
        <dbReference type="SAM" id="SignalP"/>
    </source>
</evidence>
<protein>
    <recommendedName>
        <fullName evidence="5">GDSL esterase/lipase APG</fullName>
    </recommendedName>
</protein>
<dbReference type="SUPFAM" id="SSF52266">
    <property type="entry name" value="SGNH hydrolase"/>
    <property type="match status" value="1"/>
</dbReference>
<comment type="similarity">
    <text evidence="1">Belongs to the 'GDSL' lipolytic enzyme family.</text>
</comment>
<dbReference type="Pfam" id="PF00657">
    <property type="entry name" value="Lipase_GDSL"/>
    <property type="match status" value="1"/>
</dbReference>
<dbReference type="Gramene" id="TraesCS3D02G431500.1">
    <property type="protein sequence ID" value="TraesCS3D02G431500.1"/>
    <property type="gene ID" value="TraesCS3D02G431500"/>
</dbReference>
<dbReference type="Proteomes" id="UP000019116">
    <property type="component" value="Chromosome 3D"/>
</dbReference>
<feature type="signal peptide" evidence="2">
    <location>
        <begin position="1"/>
        <end position="29"/>
    </location>
</feature>
<evidence type="ECO:0000256" key="1">
    <source>
        <dbReference type="ARBA" id="ARBA00008668"/>
    </source>
</evidence>
<dbReference type="PANTHER" id="PTHR45642:SF16">
    <property type="entry name" value="GDSL ESTERASE_LIPASE APG"/>
    <property type="match status" value="1"/>
</dbReference>
<reference evidence="3" key="1">
    <citation type="submission" date="2018-08" db="EMBL/GenBank/DDBJ databases">
        <authorList>
            <person name="Rossello M."/>
        </authorList>
    </citation>
    <scope>NUCLEOTIDE SEQUENCE [LARGE SCALE GENOMIC DNA]</scope>
    <source>
        <strain evidence="3">cv. Chinese Spring</strain>
    </source>
</reference>
<accession>A0A3B6GZR6</accession>
<dbReference type="Gramene" id="TraesCS3D03G0949400.1">
    <property type="protein sequence ID" value="TraesCS3D03G0949400.1.CDS"/>
    <property type="gene ID" value="TraesCS3D03G0949400"/>
</dbReference>
<dbReference type="STRING" id="4565.A0A3B6GZR6"/>
<dbReference type="Gramene" id="TraesRN3D0100991700.1">
    <property type="protein sequence ID" value="TraesRN3D0100991700.1"/>
    <property type="gene ID" value="TraesRN3D0100991700"/>
</dbReference>
<dbReference type="InterPro" id="IPR050592">
    <property type="entry name" value="GDSL_lipolytic_enzyme"/>
</dbReference>
<keyword evidence="4" id="KW-1185">Reference proteome</keyword>
<dbReference type="OrthoDB" id="1600564at2759"/>
<dbReference type="GO" id="GO:0016788">
    <property type="term" value="F:hydrolase activity, acting on ester bonds"/>
    <property type="evidence" value="ECO:0007669"/>
    <property type="project" value="InterPro"/>
</dbReference>
<dbReference type="Gramene" id="TraesPARA_EIv1.0_1152660.2">
    <property type="protein sequence ID" value="TraesPARA_EIv1.0_1152660.2.CDS"/>
    <property type="gene ID" value="TraesPARA_EIv1.0_1152660"/>
</dbReference>
<evidence type="ECO:0000313" key="3">
    <source>
        <dbReference type="EnsemblPlants" id="TraesCS3D02G431500.1"/>
    </source>
</evidence>
<keyword evidence="2" id="KW-0732">Signal</keyword>
<evidence type="ECO:0000313" key="4">
    <source>
        <dbReference type="Proteomes" id="UP000019116"/>
    </source>
</evidence>
<gene>
    <name evidence="3" type="primary">LOC123075300</name>
</gene>
<dbReference type="PROSITE" id="PS51257">
    <property type="entry name" value="PROKAR_LIPOPROTEIN"/>
    <property type="match status" value="1"/>
</dbReference>
<dbReference type="Gramene" id="TraesCAD_scaffold_056178_01G000300.1">
    <property type="protein sequence ID" value="TraesCAD_scaffold_056178_01G000300.1"/>
    <property type="gene ID" value="TraesCAD_scaffold_056178_01G000300"/>
</dbReference>